<name>A0A5S3PEZ6_9RHOB</name>
<reference evidence="3 4" key="1">
    <citation type="submission" date="2019-05" db="EMBL/GenBank/DDBJ databases">
        <title>Sulfitobacter sabulilitoris sp. nov., isolated from a marine sand.</title>
        <authorList>
            <person name="Yoon J.-H."/>
        </authorList>
    </citation>
    <scope>NUCLEOTIDE SEQUENCE [LARGE SCALE GENOMIC DNA]</scope>
    <source>
        <strain evidence="3 4">HSMS-29</strain>
    </source>
</reference>
<evidence type="ECO:0000259" key="2">
    <source>
        <dbReference type="Pfam" id="PF18912"/>
    </source>
</evidence>
<dbReference type="OrthoDB" id="9779910at2"/>
<dbReference type="EMBL" id="VANS01000002">
    <property type="protein sequence ID" value="TMM52632.1"/>
    <property type="molecule type" value="Genomic_DNA"/>
</dbReference>
<dbReference type="SUPFAM" id="SSF53271">
    <property type="entry name" value="PRTase-like"/>
    <property type="match status" value="1"/>
</dbReference>
<sequence length="243" mass="26600">MTQGVVQTAVSLIYPARCLTCGDTVDSDFGLCGKCWRDTAFVGGAICDLCGTPLPGHKAEEALHCDECRTVERPWQQGRAALLYKDNARKMVLALKHGDRQEIAQPAARWMAQTIRDLPLDNALVAPVPLHWLRLLKRRYNQSALLAQALAKLIGASQCPDLLIRTRKTTPLEGMTRDERFTMLQGAIRVHPKRRRRIVGRQVLLVDDVMTSGATLSASATACIDGGATAVFVVALARVAKDT</sequence>
<evidence type="ECO:0000313" key="3">
    <source>
        <dbReference type="EMBL" id="TMM52632.1"/>
    </source>
</evidence>
<dbReference type="Gene3D" id="3.40.50.2020">
    <property type="match status" value="1"/>
</dbReference>
<dbReference type="InterPro" id="IPR000836">
    <property type="entry name" value="PRTase_dom"/>
</dbReference>
<dbReference type="PANTHER" id="PTHR47505:SF1">
    <property type="entry name" value="DNA UTILIZATION PROTEIN YHGH"/>
    <property type="match status" value="1"/>
</dbReference>
<gene>
    <name evidence="3" type="ORF">FDT80_10185</name>
</gene>
<proteinExistence type="inferred from homology"/>
<feature type="domain" description="Double zinc ribbon" evidence="2">
    <location>
        <begin position="10"/>
        <end position="69"/>
    </location>
</feature>
<dbReference type="PANTHER" id="PTHR47505">
    <property type="entry name" value="DNA UTILIZATION PROTEIN YHGH"/>
    <property type="match status" value="1"/>
</dbReference>
<comment type="caution">
    <text evidence="3">The sequence shown here is derived from an EMBL/GenBank/DDBJ whole genome shotgun (WGS) entry which is preliminary data.</text>
</comment>
<dbReference type="RefSeq" id="WP_138662173.1">
    <property type="nucleotide sequence ID" value="NZ_VANS01000002.1"/>
</dbReference>
<evidence type="ECO:0000313" key="4">
    <source>
        <dbReference type="Proteomes" id="UP000309550"/>
    </source>
</evidence>
<dbReference type="InterPro" id="IPR051910">
    <property type="entry name" value="ComF/GntX_DNA_util-trans"/>
</dbReference>
<dbReference type="InterPro" id="IPR044005">
    <property type="entry name" value="DZR_2"/>
</dbReference>
<comment type="similarity">
    <text evidence="1">Belongs to the ComF/GntX family.</text>
</comment>
<evidence type="ECO:0000256" key="1">
    <source>
        <dbReference type="ARBA" id="ARBA00008007"/>
    </source>
</evidence>
<dbReference type="AlphaFoldDB" id="A0A5S3PEZ6"/>
<dbReference type="Proteomes" id="UP000309550">
    <property type="component" value="Unassembled WGS sequence"/>
</dbReference>
<organism evidence="3 4">
    <name type="scientific">Sulfitobacter sabulilitoris</name>
    <dbReference type="NCBI Taxonomy" id="2562655"/>
    <lineage>
        <taxon>Bacteria</taxon>
        <taxon>Pseudomonadati</taxon>
        <taxon>Pseudomonadota</taxon>
        <taxon>Alphaproteobacteria</taxon>
        <taxon>Rhodobacterales</taxon>
        <taxon>Roseobacteraceae</taxon>
        <taxon>Sulfitobacter</taxon>
    </lineage>
</organism>
<accession>A0A5S3PEZ6</accession>
<dbReference type="InterPro" id="IPR029057">
    <property type="entry name" value="PRTase-like"/>
</dbReference>
<keyword evidence="4" id="KW-1185">Reference proteome</keyword>
<protein>
    <submittedName>
        <fullName evidence="3">ComF family protein</fullName>
    </submittedName>
</protein>
<dbReference type="Pfam" id="PF18912">
    <property type="entry name" value="DZR_2"/>
    <property type="match status" value="1"/>
</dbReference>
<dbReference type="CDD" id="cd06223">
    <property type="entry name" value="PRTases_typeI"/>
    <property type="match status" value="1"/>
</dbReference>